<evidence type="ECO:0000256" key="2">
    <source>
        <dbReference type="ARBA" id="ARBA00023163"/>
    </source>
</evidence>
<keyword evidence="2" id="KW-0804">Transcription</keyword>
<evidence type="ECO:0000313" key="5">
    <source>
        <dbReference type="Proteomes" id="UP001370490"/>
    </source>
</evidence>
<gene>
    <name evidence="4" type="ORF">RJ641_009358</name>
</gene>
<dbReference type="Proteomes" id="UP001370490">
    <property type="component" value="Unassembled WGS sequence"/>
</dbReference>
<keyword evidence="1" id="KW-0805">Transcription regulation</keyword>
<name>A0AAN8VCT9_9MAGN</name>
<accession>A0AAN8VCT9</accession>
<evidence type="ECO:0000313" key="4">
    <source>
        <dbReference type="EMBL" id="KAK6925032.1"/>
    </source>
</evidence>
<evidence type="ECO:0000256" key="1">
    <source>
        <dbReference type="ARBA" id="ARBA00023015"/>
    </source>
</evidence>
<evidence type="ECO:0000256" key="3">
    <source>
        <dbReference type="PROSITE-ProRule" id="PRU01191"/>
    </source>
</evidence>
<dbReference type="PROSITE" id="PS50985">
    <property type="entry name" value="GRAS"/>
    <property type="match status" value="1"/>
</dbReference>
<comment type="caution">
    <text evidence="4">The sequence shown here is derived from an EMBL/GenBank/DDBJ whole genome shotgun (WGS) entry which is preliminary data.</text>
</comment>
<comment type="caution">
    <text evidence="3">Lacks conserved residue(s) required for the propagation of feature annotation.</text>
</comment>
<dbReference type="EMBL" id="JBAMMX010000016">
    <property type="protein sequence ID" value="KAK6925032.1"/>
    <property type="molecule type" value="Genomic_DNA"/>
</dbReference>
<dbReference type="Pfam" id="PF03514">
    <property type="entry name" value="GRAS"/>
    <property type="match status" value="1"/>
</dbReference>
<organism evidence="4 5">
    <name type="scientific">Dillenia turbinata</name>
    <dbReference type="NCBI Taxonomy" id="194707"/>
    <lineage>
        <taxon>Eukaryota</taxon>
        <taxon>Viridiplantae</taxon>
        <taxon>Streptophyta</taxon>
        <taxon>Embryophyta</taxon>
        <taxon>Tracheophyta</taxon>
        <taxon>Spermatophyta</taxon>
        <taxon>Magnoliopsida</taxon>
        <taxon>eudicotyledons</taxon>
        <taxon>Gunneridae</taxon>
        <taxon>Pentapetalae</taxon>
        <taxon>Dilleniales</taxon>
        <taxon>Dilleniaceae</taxon>
        <taxon>Dillenia</taxon>
    </lineage>
</organism>
<keyword evidence="5" id="KW-1185">Reference proteome</keyword>
<dbReference type="AlphaFoldDB" id="A0AAN8VCT9"/>
<feature type="region of interest" description="SAW" evidence="3">
    <location>
        <begin position="63"/>
        <end position="137"/>
    </location>
</feature>
<comment type="similarity">
    <text evidence="3">Belongs to the GRAS family.</text>
</comment>
<proteinExistence type="inferred from homology"/>
<dbReference type="InterPro" id="IPR005202">
    <property type="entry name" value="TF_GRAS"/>
</dbReference>
<protein>
    <submittedName>
        <fullName evidence="4">Transcription factor GRAS</fullName>
    </submittedName>
</protein>
<reference evidence="4 5" key="1">
    <citation type="submission" date="2023-12" db="EMBL/GenBank/DDBJ databases">
        <title>A high-quality genome assembly for Dillenia turbinata (Dilleniales).</title>
        <authorList>
            <person name="Chanderbali A."/>
        </authorList>
    </citation>
    <scope>NUCLEOTIDE SEQUENCE [LARGE SCALE GENOMIC DNA]</scope>
    <source>
        <strain evidence="4">LSX21</strain>
        <tissue evidence="4">Leaf</tissue>
    </source>
</reference>
<sequence>MKDIKEDLFNIEAGEVIAIYSQFYISSLIAHPDSEEALKQENHSERMILEKVVYTEGIRNVVAMEGVERRVRFVTINVWRKMFIEFGMQNSARPHLYQATLVPKNSACGNSYTLKMDNKCLVIGWKGTLTHSAPAWKFL</sequence>